<dbReference type="RefSeq" id="WP_132259229.1">
    <property type="nucleotide sequence ID" value="NZ_SLZQ01000008.1"/>
</dbReference>
<dbReference type="AlphaFoldDB" id="A0A4R3HS49"/>
<keyword evidence="2" id="KW-1185">Reference proteome</keyword>
<dbReference type="EMBL" id="SLZQ01000008">
    <property type="protein sequence ID" value="TCS35957.1"/>
    <property type="molecule type" value="Genomic_DNA"/>
</dbReference>
<evidence type="ECO:0000313" key="1">
    <source>
        <dbReference type="EMBL" id="TCS35957.1"/>
    </source>
</evidence>
<proteinExistence type="predicted"/>
<name>A0A4R3HS49_PAULE</name>
<dbReference type="OrthoDB" id="8778896at2"/>
<organism evidence="1 2">
    <name type="scientific">Paucimonas lemoignei</name>
    <name type="common">Pseudomonas lemoignei</name>
    <dbReference type="NCBI Taxonomy" id="29443"/>
    <lineage>
        <taxon>Bacteria</taxon>
        <taxon>Pseudomonadati</taxon>
        <taxon>Pseudomonadota</taxon>
        <taxon>Betaproteobacteria</taxon>
        <taxon>Burkholderiales</taxon>
        <taxon>Burkholderiaceae</taxon>
        <taxon>Paucimonas</taxon>
    </lineage>
</organism>
<protein>
    <submittedName>
        <fullName evidence="1">Uncharacterized protein</fullName>
    </submittedName>
</protein>
<dbReference type="Proteomes" id="UP000295382">
    <property type="component" value="Unassembled WGS sequence"/>
</dbReference>
<accession>A0A4R3HS49</accession>
<gene>
    <name evidence="1" type="ORF">EDC30_10820</name>
</gene>
<evidence type="ECO:0000313" key="2">
    <source>
        <dbReference type="Proteomes" id="UP000295382"/>
    </source>
</evidence>
<comment type="caution">
    <text evidence="1">The sequence shown here is derived from an EMBL/GenBank/DDBJ whole genome shotgun (WGS) entry which is preliminary data.</text>
</comment>
<sequence length="69" mass="7417">MKILIIKDLSSFSQDLEKEAMTAILGGRMKLPFQRANASDLLTDASGDPVSVYVDGVLVNSVTTGYAPR</sequence>
<reference evidence="1 2" key="1">
    <citation type="submission" date="2019-03" db="EMBL/GenBank/DDBJ databases">
        <title>Genomic Encyclopedia of Type Strains, Phase IV (KMG-IV): sequencing the most valuable type-strain genomes for metagenomic binning, comparative biology and taxonomic classification.</title>
        <authorList>
            <person name="Goeker M."/>
        </authorList>
    </citation>
    <scope>NUCLEOTIDE SEQUENCE [LARGE SCALE GENOMIC DNA]</scope>
    <source>
        <strain evidence="1 2">DSM 7445</strain>
    </source>
</reference>